<dbReference type="Proteomes" id="UP000717996">
    <property type="component" value="Unassembled WGS sequence"/>
</dbReference>
<accession>A0A9P6YDU9</accession>
<protein>
    <submittedName>
        <fullName evidence="1">Uncharacterized protein</fullName>
    </submittedName>
</protein>
<organism evidence="1 2">
    <name type="scientific">Rhizopus oryzae</name>
    <name type="common">Mucormycosis agent</name>
    <name type="synonym">Rhizopus arrhizus var. delemar</name>
    <dbReference type="NCBI Taxonomy" id="64495"/>
    <lineage>
        <taxon>Eukaryota</taxon>
        <taxon>Fungi</taxon>
        <taxon>Fungi incertae sedis</taxon>
        <taxon>Mucoromycota</taxon>
        <taxon>Mucoromycotina</taxon>
        <taxon>Mucoromycetes</taxon>
        <taxon>Mucorales</taxon>
        <taxon>Mucorineae</taxon>
        <taxon>Rhizopodaceae</taxon>
        <taxon>Rhizopus</taxon>
    </lineage>
</organism>
<dbReference type="EMBL" id="JAANIT010000684">
    <property type="protein sequence ID" value="KAG1545330.1"/>
    <property type="molecule type" value="Genomic_DNA"/>
</dbReference>
<reference evidence="1" key="1">
    <citation type="journal article" date="2020" name="Microb. Genom.">
        <title>Genetic diversity of clinical and environmental Mucorales isolates obtained from an investigation of mucormycosis cases among solid organ transplant recipients.</title>
        <authorList>
            <person name="Nguyen M.H."/>
            <person name="Kaul D."/>
            <person name="Muto C."/>
            <person name="Cheng S.J."/>
            <person name="Richter R.A."/>
            <person name="Bruno V.M."/>
            <person name="Liu G."/>
            <person name="Beyhan S."/>
            <person name="Sundermann A.J."/>
            <person name="Mounaud S."/>
            <person name="Pasculle A.W."/>
            <person name="Nierman W.C."/>
            <person name="Driscoll E."/>
            <person name="Cumbie R."/>
            <person name="Clancy C.J."/>
            <person name="Dupont C.L."/>
        </authorList>
    </citation>
    <scope>NUCLEOTIDE SEQUENCE</scope>
    <source>
        <strain evidence="1">GL16</strain>
    </source>
</reference>
<name>A0A9P6YDU9_RHIOR</name>
<evidence type="ECO:0000313" key="2">
    <source>
        <dbReference type="Proteomes" id="UP000717996"/>
    </source>
</evidence>
<sequence>MICSSVSFPLVSQDRINDRNTSAQDAVKDAEILVHFDALYQESAPHQQSMIRRVVTNDLQDTLKNNSFESYIQSSQGNWTNLAYVRKSPGNEDEVTRARLTICMTERLRKYCYCQNIFVSDGS</sequence>
<proteinExistence type="predicted"/>
<comment type="caution">
    <text evidence="1">The sequence shown here is derived from an EMBL/GenBank/DDBJ whole genome shotgun (WGS) entry which is preliminary data.</text>
</comment>
<evidence type="ECO:0000313" key="1">
    <source>
        <dbReference type="EMBL" id="KAG1545330.1"/>
    </source>
</evidence>
<gene>
    <name evidence="1" type="ORF">G6F51_005530</name>
</gene>
<dbReference type="AlphaFoldDB" id="A0A9P6YDU9"/>
<dbReference type="OrthoDB" id="2205399at2759"/>